<evidence type="ECO:0000313" key="2">
    <source>
        <dbReference type="Proteomes" id="UP000887013"/>
    </source>
</evidence>
<accession>A0A8X6M960</accession>
<evidence type="ECO:0000313" key="1">
    <source>
        <dbReference type="EMBL" id="GFS38421.1"/>
    </source>
</evidence>
<gene>
    <name evidence="1" type="primary">TY3B-I_856</name>
    <name evidence="1" type="ORF">NPIL_423221</name>
</gene>
<organism evidence="1 2">
    <name type="scientific">Nephila pilipes</name>
    <name type="common">Giant wood spider</name>
    <name type="synonym">Nephila maculata</name>
    <dbReference type="NCBI Taxonomy" id="299642"/>
    <lineage>
        <taxon>Eukaryota</taxon>
        <taxon>Metazoa</taxon>
        <taxon>Ecdysozoa</taxon>
        <taxon>Arthropoda</taxon>
        <taxon>Chelicerata</taxon>
        <taxon>Arachnida</taxon>
        <taxon>Araneae</taxon>
        <taxon>Araneomorphae</taxon>
        <taxon>Entelegynae</taxon>
        <taxon>Araneoidea</taxon>
        <taxon>Nephilidae</taxon>
        <taxon>Nephila</taxon>
    </lineage>
</organism>
<proteinExistence type="predicted"/>
<dbReference type="EMBL" id="BMAW01089178">
    <property type="protein sequence ID" value="GFS38421.1"/>
    <property type="molecule type" value="Genomic_DNA"/>
</dbReference>
<protein>
    <submittedName>
        <fullName evidence="1">Transposon Ty3-I Gag-Pol polyprotein</fullName>
    </submittedName>
</protein>
<name>A0A8X6M960_NEPPI</name>
<keyword evidence="2" id="KW-1185">Reference proteome</keyword>
<dbReference type="AlphaFoldDB" id="A0A8X6M960"/>
<comment type="caution">
    <text evidence="1">The sequence shown here is derived from an EMBL/GenBank/DDBJ whole genome shotgun (WGS) entry which is preliminary data.</text>
</comment>
<dbReference type="Proteomes" id="UP000887013">
    <property type="component" value="Unassembled WGS sequence"/>
</dbReference>
<sequence>MAEDQQKDSQLQDILAGSCSTSLVLQTLPMEQSPVTLRFDMLKDSIRPFIPEFFRRKIFSNLHALSHSEIRASLELVAERCV</sequence>
<reference evidence="1" key="1">
    <citation type="submission" date="2020-08" db="EMBL/GenBank/DDBJ databases">
        <title>Multicomponent nature underlies the extraordinary mechanical properties of spider dragline silk.</title>
        <authorList>
            <person name="Kono N."/>
            <person name="Nakamura H."/>
            <person name="Mori M."/>
            <person name="Yoshida Y."/>
            <person name="Ohtoshi R."/>
            <person name="Malay A.D."/>
            <person name="Moran D.A.P."/>
            <person name="Tomita M."/>
            <person name="Numata K."/>
            <person name="Arakawa K."/>
        </authorList>
    </citation>
    <scope>NUCLEOTIDE SEQUENCE</scope>
</reference>